<reference evidence="4" key="1">
    <citation type="journal article" date="2019" name="Int. J. Syst. Evol. Microbiol.">
        <title>The Global Catalogue of Microorganisms (GCM) 10K type strain sequencing project: providing services to taxonomists for standard genome sequencing and annotation.</title>
        <authorList>
            <consortium name="The Broad Institute Genomics Platform"/>
            <consortium name="The Broad Institute Genome Sequencing Center for Infectious Disease"/>
            <person name="Wu L."/>
            <person name="Ma J."/>
        </authorList>
    </citation>
    <scope>NUCLEOTIDE SEQUENCE [LARGE SCALE GENOMIC DNA]</scope>
    <source>
        <strain evidence="4">KCTC 52924</strain>
    </source>
</reference>
<comment type="caution">
    <text evidence="3">The sequence shown here is derived from an EMBL/GenBank/DDBJ whole genome shotgun (WGS) entry which is preliminary data.</text>
</comment>
<dbReference type="PANTHER" id="PTHR30438">
    <property type="entry name" value="36 KDA ANTIGEN-RELATED"/>
    <property type="match status" value="1"/>
</dbReference>
<evidence type="ECO:0000313" key="4">
    <source>
        <dbReference type="Proteomes" id="UP001597532"/>
    </source>
</evidence>
<gene>
    <name evidence="3" type="ORF">ACFS1K_01405</name>
</gene>
<proteinExistence type="predicted"/>
<dbReference type="RefSeq" id="WP_251807294.1">
    <property type="nucleotide sequence ID" value="NZ_CP166679.1"/>
</dbReference>
<protein>
    <submittedName>
        <fullName evidence="3">HlyD family secretion protein</fullName>
    </submittedName>
</protein>
<dbReference type="Proteomes" id="UP001597532">
    <property type="component" value="Unassembled WGS sequence"/>
</dbReference>
<dbReference type="Pfam" id="PF25881">
    <property type="entry name" value="HH_YBHG"/>
    <property type="match status" value="1"/>
</dbReference>
<evidence type="ECO:0000259" key="2">
    <source>
        <dbReference type="Pfam" id="PF25881"/>
    </source>
</evidence>
<dbReference type="SUPFAM" id="SSF111369">
    <property type="entry name" value="HlyD-like secretion proteins"/>
    <property type="match status" value="1"/>
</dbReference>
<sequence>MYKSILIGCFATVFLFGCNRNNEITDLRGKVKFETISVSSKLAGRIAEVYVTEGQNVKQGDTLALIDVPEIGAKLFQADGALLAAQGQLNMAHNGATTEQLEQIKSQVQASKAQLKFAVESLKRITAMYKDSLVTAQMFEETQMKVDMARAQLSAMEAKQQEVKIGTRQELLAQAKGQLDRAQGAKNEVLIAADEKYIIAPTDMSIETITLNQGELASPGYTLFNGYQTNTVYYRFTVSESKIYDYKIGQTLTVLNPYTKEESPSKITAIKQLPRYADITSTSPLYKLDEAIYELKLIPEDTSQKQQFFINATVLLK</sequence>
<dbReference type="Gene3D" id="2.40.50.100">
    <property type="match status" value="2"/>
</dbReference>
<dbReference type="EMBL" id="JBHUOK010000003">
    <property type="protein sequence ID" value="MFD2788411.1"/>
    <property type="molecule type" value="Genomic_DNA"/>
</dbReference>
<dbReference type="PANTHER" id="PTHR30438:SF2">
    <property type="entry name" value="MEMBRANE PROTEIN"/>
    <property type="match status" value="1"/>
</dbReference>
<accession>A0ABW5VDT0</accession>
<dbReference type="InterPro" id="IPR059052">
    <property type="entry name" value="HH_YbhG-like"/>
</dbReference>
<dbReference type="Gene3D" id="1.10.287.470">
    <property type="entry name" value="Helix hairpin bin"/>
    <property type="match status" value="2"/>
</dbReference>
<keyword evidence="1" id="KW-0175">Coiled coil</keyword>
<evidence type="ECO:0000256" key="1">
    <source>
        <dbReference type="SAM" id="Coils"/>
    </source>
</evidence>
<feature type="coiled-coil region" evidence="1">
    <location>
        <begin position="139"/>
        <end position="188"/>
    </location>
</feature>
<name>A0ABW5VDT0_9FLAO</name>
<dbReference type="PROSITE" id="PS51257">
    <property type="entry name" value="PROKAR_LIPOPROTEIN"/>
    <property type="match status" value="1"/>
</dbReference>
<organism evidence="3 4">
    <name type="scientific">Arenibacter antarcticus</name>
    <dbReference type="NCBI Taxonomy" id="2040469"/>
    <lineage>
        <taxon>Bacteria</taxon>
        <taxon>Pseudomonadati</taxon>
        <taxon>Bacteroidota</taxon>
        <taxon>Flavobacteriia</taxon>
        <taxon>Flavobacteriales</taxon>
        <taxon>Flavobacteriaceae</taxon>
        <taxon>Arenibacter</taxon>
    </lineage>
</organism>
<keyword evidence="4" id="KW-1185">Reference proteome</keyword>
<evidence type="ECO:0000313" key="3">
    <source>
        <dbReference type="EMBL" id="MFD2788411.1"/>
    </source>
</evidence>
<feature type="domain" description="YbhG-like alpha-helical hairpin" evidence="2">
    <location>
        <begin position="73"/>
        <end position="186"/>
    </location>
</feature>
<dbReference type="Gene3D" id="2.40.30.170">
    <property type="match status" value="1"/>
</dbReference>